<dbReference type="WBParaSite" id="PSAMB.scaffold7661size7302.g30426.t1">
    <property type="protein sequence ID" value="PSAMB.scaffold7661size7302.g30426.t1"/>
    <property type="gene ID" value="PSAMB.scaffold7661size7302.g30426"/>
</dbReference>
<evidence type="ECO:0000256" key="1">
    <source>
        <dbReference type="SAM" id="MobiDB-lite"/>
    </source>
</evidence>
<sequence>MQNTMPDGRVEGASGSLSSSPPSVAPPPSFRPLSSLVQIHSATRKPPPRSRAALASESRMGPRTKANSDGTTQTTACSLFFDGSTTTTTTRR</sequence>
<name>A0A914XBF0_9BILA</name>
<keyword evidence="2" id="KW-1185">Reference proteome</keyword>
<dbReference type="Proteomes" id="UP000887566">
    <property type="component" value="Unplaced"/>
</dbReference>
<dbReference type="AlphaFoldDB" id="A0A914XBF0"/>
<feature type="compositionally biased region" description="Polar residues" evidence="1">
    <location>
        <begin position="65"/>
        <end position="77"/>
    </location>
</feature>
<organism evidence="2 3">
    <name type="scientific">Plectus sambesii</name>
    <dbReference type="NCBI Taxonomy" id="2011161"/>
    <lineage>
        <taxon>Eukaryota</taxon>
        <taxon>Metazoa</taxon>
        <taxon>Ecdysozoa</taxon>
        <taxon>Nematoda</taxon>
        <taxon>Chromadorea</taxon>
        <taxon>Plectida</taxon>
        <taxon>Plectina</taxon>
        <taxon>Plectoidea</taxon>
        <taxon>Plectidae</taxon>
        <taxon>Plectus</taxon>
    </lineage>
</organism>
<reference evidence="3" key="1">
    <citation type="submission" date="2022-11" db="UniProtKB">
        <authorList>
            <consortium name="WormBaseParasite"/>
        </authorList>
    </citation>
    <scope>IDENTIFICATION</scope>
</reference>
<evidence type="ECO:0000313" key="3">
    <source>
        <dbReference type="WBParaSite" id="PSAMB.scaffold7661size7302.g30426.t1"/>
    </source>
</evidence>
<accession>A0A914XBF0</accession>
<evidence type="ECO:0000313" key="2">
    <source>
        <dbReference type="Proteomes" id="UP000887566"/>
    </source>
</evidence>
<protein>
    <submittedName>
        <fullName evidence="3">Uncharacterized protein</fullName>
    </submittedName>
</protein>
<proteinExistence type="predicted"/>
<feature type="region of interest" description="Disordered" evidence="1">
    <location>
        <begin position="1"/>
        <end position="92"/>
    </location>
</feature>